<organism evidence="2 3">
    <name type="scientific">Peptoniphilus ovalis</name>
    <dbReference type="NCBI Taxonomy" id="2841503"/>
    <lineage>
        <taxon>Bacteria</taxon>
        <taxon>Bacillati</taxon>
        <taxon>Bacillota</taxon>
        <taxon>Tissierellia</taxon>
        <taxon>Tissierellales</taxon>
        <taxon>Peptoniphilaceae</taxon>
        <taxon>Peptoniphilus</taxon>
    </lineage>
</organism>
<sequence>MSGLVEFPGDRELKVEIKVLKKEISSLVLRRDDLKYTICENIKMKYMLEIGTLELKVYDLYIKYIRLKRKKELIQARINRNEKVELNSIEEQIEREFSEYKEKLNKKLKDVSYAKARNDLPIICNEDSKRLKKLYLDIVKKIHPDLNPNITKEKIELFHHVLDAYKRCDLVSMETFYILIEEDRDFEGDSSLSSNLKEERDRLLKLLEKLNEEIEKIKKSYPYILKSYLEDEDLKLQRIEGLNYKYASYKIAIETLMENIELLLRRLDE</sequence>
<dbReference type="RefSeq" id="WP_216549201.1">
    <property type="nucleotide sequence ID" value="NZ_JAHLQO010000004.1"/>
</dbReference>
<keyword evidence="1" id="KW-0175">Coiled coil</keyword>
<comment type="caution">
    <text evidence="2">The sequence shown here is derived from an EMBL/GenBank/DDBJ whole genome shotgun (WGS) entry which is preliminary data.</text>
</comment>
<accession>A0ABS6FH92</accession>
<dbReference type="Proteomes" id="UP000783742">
    <property type="component" value="Unassembled WGS sequence"/>
</dbReference>
<dbReference type="EMBL" id="JAHLQO010000004">
    <property type="protein sequence ID" value="MBU5669364.1"/>
    <property type="molecule type" value="Genomic_DNA"/>
</dbReference>
<gene>
    <name evidence="2" type="ORF">KQI68_05870</name>
</gene>
<keyword evidence="3" id="KW-1185">Reference proteome</keyword>
<name>A0ABS6FH92_9FIRM</name>
<reference evidence="2 3" key="1">
    <citation type="submission" date="2021-06" db="EMBL/GenBank/DDBJ databases">
        <authorList>
            <person name="Sun Q."/>
            <person name="Li D."/>
        </authorList>
    </citation>
    <scope>NUCLEOTIDE SEQUENCE [LARGE SCALE GENOMIC DNA]</scope>
    <source>
        <strain evidence="2 3">MSJ-1</strain>
    </source>
</reference>
<evidence type="ECO:0000256" key="1">
    <source>
        <dbReference type="SAM" id="Coils"/>
    </source>
</evidence>
<evidence type="ECO:0000313" key="3">
    <source>
        <dbReference type="Proteomes" id="UP000783742"/>
    </source>
</evidence>
<protein>
    <submittedName>
        <fullName evidence="2">J domain-containing protein</fullName>
    </submittedName>
</protein>
<feature type="coiled-coil region" evidence="1">
    <location>
        <begin position="79"/>
        <end position="110"/>
    </location>
</feature>
<proteinExistence type="predicted"/>
<evidence type="ECO:0000313" key="2">
    <source>
        <dbReference type="EMBL" id="MBU5669364.1"/>
    </source>
</evidence>
<feature type="coiled-coil region" evidence="1">
    <location>
        <begin position="193"/>
        <end position="220"/>
    </location>
</feature>